<proteinExistence type="predicted"/>
<keyword evidence="2" id="KW-1185">Reference proteome</keyword>
<sequence length="65" mass="6974">FVVDDLVDIDGLLITALDEEIALTSDHSNLIGSEVGASVGSGDDGVLIHDEPPQKRNPFLVWKET</sequence>
<protein>
    <submittedName>
        <fullName evidence="1">Trypsin-1</fullName>
    </submittedName>
</protein>
<accession>A0A7T8GTX7</accession>
<organism evidence="1 2">
    <name type="scientific">Caligus rogercresseyi</name>
    <name type="common">Sea louse</name>
    <dbReference type="NCBI Taxonomy" id="217165"/>
    <lineage>
        <taxon>Eukaryota</taxon>
        <taxon>Metazoa</taxon>
        <taxon>Ecdysozoa</taxon>
        <taxon>Arthropoda</taxon>
        <taxon>Crustacea</taxon>
        <taxon>Multicrustacea</taxon>
        <taxon>Hexanauplia</taxon>
        <taxon>Copepoda</taxon>
        <taxon>Siphonostomatoida</taxon>
        <taxon>Caligidae</taxon>
        <taxon>Caligus</taxon>
    </lineage>
</organism>
<name>A0A7T8GTX7_CALRO</name>
<feature type="non-terminal residue" evidence="1">
    <location>
        <position position="1"/>
    </location>
</feature>
<dbReference type="EMBL" id="CP045901">
    <property type="protein sequence ID" value="QQP37672.1"/>
    <property type="molecule type" value="Genomic_DNA"/>
</dbReference>
<evidence type="ECO:0000313" key="1">
    <source>
        <dbReference type="EMBL" id="QQP37672.1"/>
    </source>
</evidence>
<dbReference type="Proteomes" id="UP000595437">
    <property type="component" value="Chromosome 12"/>
</dbReference>
<evidence type="ECO:0000313" key="2">
    <source>
        <dbReference type="Proteomes" id="UP000595437"/>
    </source>
</evidence>
<reference evidence="2" key="1">
    <citation type="submission" date="2021-01" db="EMBL/GenBank/DDBJ databases">
        <title>Caligus Genome Assembly.</title>
        <authorList>
            <person name="Gallardo-Escarate C."/>
        </authorList>
    </citation>
    <scope>NUCLEOTIDE SEQUENCE [LARGE SCALE GENOMIC DNA]</scope>
</reference>
<gene>
    <name evidence="1" type="ORF">FKW44_018032</name>
</gene>
<dbReference type="AlphaFoldDB" id="A0A7T8GTX7"/>